<reference evidence="2 3" key="1">
    <citation type="submission" date="2018-08" db="EMBL/GenBank/DDBJ databases">
        <title>Recombination of ecologically and evolutionarily significant loci maintains genetic cohesion in the Pseudomonas syringae species complex.</title>
        <authorList>
            <person name="Dillon M."/>
            <person name="Thakur S."/>
            <person name="Almeida R.N.D."/>
            <person name="Weir B.S."/>
            <person name="Guttman D.S."/>
        </authorList>
    </citation>
    <scope>NUCLEOTIDE SEQUENCE [LARGE SCALE GENOMIC DNA]</scope>
    <source>
        <strain evidence="2 3">ICMP 4330</strain>
    </source>
</reference>
<feature type="region of interest" description="Disordered" evidence="1">
    <location>
        <begin position="1"/>
        <end position="44"/>
    </location>
</feature>
<protein>
    <submittedName>
        <fullName evidence="2">Uncharacterized protein</fullName>
    </submittedName>
</protein>
<dbReference type="AlphaFoldDB" id="A0A0P9S2U0"/>
<name>A0A0P9S2U0_9PSED</name>
<evidence type="ECO:0000313" key="2">
    <source>
        <dbReference type="EMBL" id="RMP16930.1"/>
    </source>
</evidence>
<comment type="caution">
    <text evidence="2">The sequence shown here is derived from an EMBL/GenBank/DDBJ whole genome shotgun (WGS) entry which is preliminary data.</text>
</comment>
<dbReference type="EMBL" id="RBQG01000068">
    <property type="protein sequence ID" value="RMP16930.1"/>
    <property type="molecule type" value="Genomic_DNA"/>
</dbReference>
<organism evidence="2 3">
    <name type="scientific">Pseudomonas syringae pv. delphinii</name>
    <dbReference type="NCBI Taxonomy" id="192088"/>
    <lineage>
        <taxon>Bacteria</taxon>
        <taxon>Pseudomonadati</taxon>
        <taxon>Pseudomonadota</taxon>
        <taxon>Gammaproteobacteria</taxon>
        <taxon>Pseudomonadales</taxon>
        <taxon>Pseudomonadaceae</taxon>
        <taxon>Pseudomonas</taxon>
    </lineage>
</organism>
<sequence>MAAQLRTCKRLGADHEQEVMQADPERRLKPEQDRRCQTAGLATD</sequence>
<dbReference type="Proteomes" id="UP000267908">
    <property type="component" value="Unassembled WGS sequence"/>
</dbReference>
<proteinExistence type="predicted"/>
<feature type="compositionally biased region" description="Basic and acidic residues" evidence="1">
    <location>
        <begin position="11"/>
        <end position="36"/>
    </location>
</feature>
<evidence type="ECO:0000256" key="1">
    <source>
        <dbReference type="SAM" id="MobiDB-lite"/>
    </source>
</evidence>
<evidence type="ECO:0000313" key="3">
    <source>
        <dbReference type="Proteomes" id="UP000267908"/>
    </source>
</evidence>
<gene>
    <name evidence="2" type="ORF">ALQ28_102770</name>
</gene>
<accession>A0A0P9S2U0</accession>